<dbReference type="Gene3D" id="3.30.1700.10">
    <property type="entry name" value="lpxc deacetylase, domain 2"/>
    <property type="match status" value="1"/>
</dbReference>
<keyword evidence="2" id="KW-0378">Hydrolase</keyword>
<sequence length="74" mass="7361">MLDAIGDLYVLGASVIGRYRGVRSGHALNNQLVQALLNEPDAFEITTEAPGTSVQVPAAAGGSAGVLSAVAAPA</sequence>
<dbReference type="HOGENOM" id="CLU_2680870_0_0_5"/>
<organism evidence="2 3">
    <name type="scientific">Candidatus Phaeomarinibacter ectocarpi</name>
    <dbReference type="NCBI Taxonomy" id="1458461"/>
    <lineage>
        <taxon>Bacteria</taxon>
        <taxon>Pseudomonadati</taxon>
        <taxon>Pseudomonadota</taxon>
        <taxon>Alphaproteobacteria</taxon>
        <taxon>Hyphomicrobiales</taxon>
        <taxon>Parvibaculaceae</taxon>
        <taxon>Candidatus Phaeomarinibacter</taxon>
    </lineage>
</organism>
<dbReference type="GO" id="GO:0103117">
    <property type="term" value="F:UDP-3-O-acyl-N-acetylglucosamine deacetylase activity"/>
    <property type="evidence" value="ECO:0007669"/>
    <property type="project" value="UniProtKB-EC"/>
</dbReference>
<dbReference type="GO" id="GO:0016020">
    <property type="term" value="C:membrane"/>
    <property type="evidence" value="ECO:0007669"/>
    <property type="project" value="GOC"/>
</dbReference>
<comment type="function">
    <text evidence="1">Catalyzes the hydrolysis of UDP-3-O-myristoyl-N-acetylglucosamine to form UDP-3-O-myristoylglucosamine and acetate, the committed step in lipid A biosynthesis.</text>
</comment>
<proteinExistence type="predicted"/>
<dbReference type="SUPFAM" id="SSF54211">
    <property type="entry name" value="Ribosomal protein S5 domain 2-like"/>
    <property type="match status" value="1"/>
</dbReference>
<dbReference type="Pfam" id="PF03331">
    <property type="entry name" value="LpxC"/>
    <property type="match status" value="1"/>
</dbReference>
<dbReference type="KEGG" id="pect:BN1012_Phect457"/>
<name>X5MLS6_9HYPH</name>
<gene>
    <name evidence="2" type="ORF">BN1012_Phect457</name>
</gene>
<keyword evidence="3" id="KW-1185">Reference proteome</keyword>
<dbReference type="InterPro" id="IPR011334">
    <property type="entry name" value="UDP-acyl_GlcNac_deAcase_C"/>
</dbReference>
<evidence type="ECO:0000313" key="3">
    <source>
        <dbReference type="Proteomes" id="UP000032160"/>
    </source>
</evidence>
<dbReference type="EMBL" id="HG966617">
    <property type="protein sequence ID" value="CDO58671.1"/>
    <property type="molecule type" value="Genomic_DNA"/>
</dbReference>
<evidence type="ECO:0000256" key="1">
    <source>
        <dbReference type="ARBA" id="ARBA00002923"/>
    </source>
</evidence>
<protein>
    <submittedName>
        <fullName evidence="2">UDP-3-O-[3-hydroxymyristoyl] N-acetylglucosamine deacetylase</fullName>
        <ecNumber evidence="2">3.5.1.108</ecNumber>
    </submittedName>
</protein>
<dbReference type="GO" id="GO:0009245">
    <property type="term" value="P:lipid A biosynthetic process"/>
    <property type="evidence" value="ECO:0007669"/>
    <property type="project" value="InterPro"/>
</dbReference>
<dbReference type="STRING" id="1458461.BN1012_Phect457"/>
<dbReference type="Proteomes" id="UP000032160">
    <property type="component" value="Chromosome I"/>
</dbReference>
<dbReference type="InterPro" id="IPR020568">
    <property type="entry name" value="Ribosomal_Su5_D2-typ_SF"/>
</dbReference>
<dbReference type="InterPro" id="IPR004463">
    <property type="entry name" value="UDP-acyl_GlcNac_deAcase"/>
</dbReference>
<evidence type="ECO:0000313" key="2">
    <source>
        <dbReference type="EMBL" id="CDO58671.1"/>
    </source>
</evidence>
<dbReference type="AlphaFoldDB" id="X5MLS6"/>
<dbReference type="PATRIC" id="fig|1458461.3.peg.456"/>
<accession>X5MLS6</accession>
<dbReference type="EC" id="3.5.1.108" evidence="2"/>
<reference evidence="2 3" key="1">
    <citation type="journal article" date="2014" name="Front. Genet.">
        <title>Genome and metabolic network of "Candidatus Phaeomarinobacter ectocarpi" Ec32, a new candidate genus of Alphaproteobacteria frequently associated with brown algae.</title>
        <authorList>
            <person name="Dittami S.M."/>
            <person name="Barbeyron T."/>
            <person name="Boyen C."/>
            <person name="Cambefort J."/>
            <person name="Collet G."/>
            <person name="Delage L."/>
            <person name="Gobet A."/>
            <person name="Groisillier A."/>
            <person name="Leblanc C."/>
            <person name="Michel G."/>
            <person name="Scornet D."/>
            <person name="Siegel A."/>
            <person name="Tapia J.E."/>
            <person name="Tonon T."/>
        </authorList>
    </citation>
    <scope>NUCLEOTIDE SEQUENCE [LARGE SCALE GENOMIC DNA]</scope>
    <source>
        <strain evidence="2 3">Ec32</strain>
    </source>
</reference>